<evidence type="ECO:0000313" key="2">
    <source>
        <dbReference type="EMBL" id="KAH7947903.1"/>
    </source>
</evidence>
<reference evidence="2" key="1">
    <citation type="journal article" date="2020" name="Cell">
        <title>Large-Scale Comparative Analyses of Tick Genomes Elucidate Their Genetic Diversity and Vector Capacities.</title>
        <authorList>
            <consortium name="Tick Genome and Microbiome Consortium (TIGMIC)"/>
            <person name="Jia N."/>
            <person name="Wang J."/>
            <person name="Shi W."/>
            <person name="Du L."/>
            <person name="Sun Y."/>
            <person name="Zhan W."/>
            <person name="Jiang J.F."/>
            <person name="Wang Q."/>
            <person name="Zhang B."/>
            <person name="Ji P."/>
            <person name="Bell-Sakyi L."/>
            <person name="Cui X.M."/>
            <person name="Yuan T.T."/>
            <person name="Jiang B.G."/>
            <person name="Yang W.F."/>
            <person name="Lam T.T."/>
            <person name="Chang Q.C."/>
            <person name="Ding S.J."/>
            <person name="Wang X.J."/>
            <person name="Zhu J.G."/>
            <person name="Ruan X.D."/>
            <person name="Zhao L."/>
            <person name="Wei J.T."/>
            <person name="Ye R.Z."/>
            <person name="Que T.C."/>
            <person name="Du C.H."/>
            <person name="Zhou Y.H."/>
            <person name="Cheng J.X."/>
            <person name="Dai P.F."/>
            <person name="Guo W.B."/>
            <person name="Han X.H."/>
            <person name="Huang E.J."/>
            <person name="Li L.F."/>
            <person name="Wei W."/>
            <person name="Gao Y.C."/>
            <person name="Liu J.Z."/>
            <person name="Shao H.Z."/>
            <person name="Wang X."/>
            <person name="Wang C.C."/>
            <person name="Yang T.C."/>
            <person name="Huo Q.B."/>
            <person name="Li W."/>
            <person name="Chen H.Y."/>
            <person name="Chen S.E."/>
            <person name="Zhou L.G."/>
            <person name="Ni X.B."/>
            <person name="Tian J.H."/>
            <person name="Sheng Y."/>
            <person name="Liu T."/>
            <person name="Pan Y.S."/>
            <person name="Xia L.Y."/>
            <person name="Li J."/>
            <person name="Zhao F."/>
            <person name="Cao W.C."/>
        </authorList>
    </citation>
    <scope>NUCLEOTIDE SEQUENCE</scope>
    <source>
        <strain evidence="2">Rsan-2018</strain>
    </source>
</reference>
<protein>
    <submittedName>
        <fullName evidence="2">Uncharacterized protein</fullName>
    </submittedName>
</protein>
<evidence type="ECO:0000256" key="1">
    <source>
        <dbReference type="SAM" id="MobiDB-lite"/>
    </source>
</evidence>
<dbReference type="EMBL" id="JABSTV010001252">
    <property type="protein sequence ID" value="KAH7947903.1"/>
    <property type="molecule type" value="Genomic_DNA"/>
</dbReference>
<reference evidence="2" key="2">
    <citation type="submission" date="2021-09" db="EMBL/GenBank/DDBJ databases">
        <authorList>
            <person name="Jia N."/>
            <person name="Wang J."/>
            <person name="Shi W."/>
            <person name="Du L."/>
            <person name="Sun Y."/>
            <person name="Zhan W."/>
            <person name="Jiang J."/>
            <person name="Wang Q."/>
            <person name="Zhang B."/>
            <person name="Ji P."/>
            <person name="Sakyi L.B."/>
            <person name="Cui X."/>
            <person name="Yuan T."/>
            <person name="Jiang B."/>
            <person name="Yang W."/>
            <person name="Lam T.T.-Y."/>
            <person name="Chang Q."/>
            <person name="Ding S."/>
            <person name="Wang X."/>
            <person name="Zhu J."/>
            <person name="Ruan X."/>
            <person name="Zhao L."/>
            <person name="Wei J."/>
            <person name="Que T."/>
            <person name="Du C."/>
            <person name="Cheng J."/>
            <person name="Dai P."/>
            <person name="Han X."/>
            <person name="Huang E."/>
            <person name="Gao Y."/>
            <person name="Liu J."/>
            <person name="Shao H."/>
            <person name="Ye R."/>
            <person name="Li L."/>
            <person name="Wei W."/>
            <person name="Wang X."/>
            <person name="Wang C."/>
            <person name="Huo Q."/>
            <person name="Li W."/>
            <person name="Guo W."/>
            <person name="Chen H."/>
            <person name="Chen S."/>
            <person name="Zhou L."/>
            <person name="Zhou L."/>
            <person name="Ni X."/>
            <person name="Tian J."/>
            <person name="Zhou Y."/>
            <person name="Sheng Y."/>
            <person name="Liu T."/>
            <person name="Pan Y."/>
            <person name="Xia L."/>
            <person name="Li J."/>
            <person name="Zhao F."/>
            <person name="Cao W."/>
        </authorList>
    </citation>
    <scope>NUCLEOTIDE SEQUENCE</scope>
    <source>
        <strain evidence="2">Rsan-2018</strain>
        <tissue evidence="2">Larvae</tissue>
    </source>
</reference>
<dbReference type="OMA" id="TCLINIQ"/>
<dbReference type="Proteomes" id="UP000821837">
    <property type="component" value="Chromosome 6"/>
</dbReference>
<feature type="region of interest" description="Disordered" evidence="1">
    <location>
        <begin position="1"/>
        <end position="41"/>
    </location>
</feature>
<evidence type="ECO:0000313" key="3">
    <source>
        <dbReference type="Proteomes" id="UP000821837"/>
    </source>
</evidence>
<accession>A0A9D4PPG7</accession>
<feature type="compositionally biased region" description="Basic and acidic residues" evidence="1">
    <location>
        <begin position="21"/>
        <end position="37"/>
    </location>
</feature>
<name>A0A9D4PPG7_RHISA</name>
<organism evidence="2 3">
    <name type="scientific">Rhipicephalus sanguineus</name>
    <name type="common">Brown dog tick</name>
    <name type="synonym">Ixodes sanguineus</name>
    <dbReference type="NCBI Taxonomy" id="34632"/>
    <lineage>
        <taxon>Eukaryota</taxon>
        <taxon>Metazoa</taxon>
        <taxon>Ecdysozoa</taxon>
        <taxon>Arthropoda</taxon>
        <taxon>Chelicerata</taxon>
        <taxon>Arachnida</taxon>
        <taxon>Acari</taxon>
        <taxon>Parasitiformes</taxon>
        <taxon>Ixodida</taxon>
        <taxon>Ixodoidea</taxon>
        <taxon>Ixodidae</taxon>
        <taxon>Rhipicephalinae</taxon>
        <taxon>Rhipicephalus</taxon>
        <taxon>Rhipicephalus</taxon>
    </lineage>
</organism>
<dbReference type="AlphaFoldDB" id="A0A9D4PPG7"/>
<dbReference type="VEuPathDB" id="VectorBase:RSAN_045771"/>
<gene>
    <name evidence="2" type="ORF">HPB52_016771</name>
</gene>
<keyword evidence="3" id="KW-1185">Reference proteome</keyword>
<dbReference type="OrthoDB" id="10494123at2759"/>
<sequence length="117" mass="13581">MTHKRVSSTSGLSKKKAKRTNHVERQKEDTVPVKKTEASMSETEDILREMLNAFDEQIQQKEECLTSIQKILQDSSVDQAAENFMRFAMNYVEEKRNRSLELVYEINGALRRIAETD</sequence>
<comment type="caution">
    <text evidence="2">The sequence shown here is derived from an EMBL/GenBank/DDBJ whole genome shotgun (WGS) entry which is preliminary data.</text>
</comment>
<proteinExistence type="predicted"/>